<evidence type="ECO:0000256" key="6">
    <source>
        <dbReference type="RuleBase" id="RU003560"/>
    </source>
</evidence>
<keyword evidence="5 6" id="KW-0663">Pyridoxal phosphate</keyword>
<dbReference type="InterPro" id="IPR049704">
    <property type="entry name" value="Aminotrans_3_PPA_site"/>
</dbReference>
<comment type="similarity">
    <text evidence="2 6">Belongs to the class-III pyridoxal-phosphate-dependent aminotransferase family.</text>
</comment>
<dbReference type="FunFam" id="3.40.640.10:FF:000014">
    <property type="entry name" value="Adenosylmethionine-8-amino-7-oxononanoate aminotransferase, probable"/>
    <property type="match status" value="1"/>
</dbReference>
<dbReference type="SUPFAM" id="SSF53383">
    <property type="entry name" value="PLP-dependent transferases"/>
    <property type="match status" value="1"/>
</dbReference>
<keyword evidence="3 7" id="KW-0032">Aminotransferase</keyword>
<comment type="caution">
    <text evidence="7">The sequence shown here is derived from an EMBL/GenBank/DDBJ whole genome shotgun (WGS) entry which is preliminary data.</text>
</comment>
<dbReference type="PANTHER" id="PTHR42684:SF1">
    <property type="entry name" value="BETA-ALANINE--PYRUVATE AMINOTRANSFERASE"/>
    <property type="match status" value="1"/>
</dbReference>
<sequence length="446" mass="48954">MNDRSAGLSEAQLSAYWMPYTGNRQFKRDPRIITSASGCYYLSAEGRQIFDGLSGLWTCGAGHNRREIIESIAQQASTLDYAPAFQFGHPKVFALAEQISQLMPEGLNRIFFTNSGSEAAETSLKIARAYWHKRGQPEKTKLIGRSKGYHGVNFGGISVGGISTNRTMFGSALDSDHLNHTLLSENRFSRGQPLKGDYLADELLELIQLHDAANIAALIIEPMAGSAGVLPPPRGYLERLRKICEQHDILLIFDEVITAFGRMGKATGAEYFGVTPDILNTAKQLTNGAVPMGAVAVRQDIYDTFMEKGGPKYQLELPHGYTYSGHPLACAAALATLGILHREKLFERSSELALILENYIHQLKGLPLIEDIRNCGLAAGLTIQAAPSEPLLHPYLIAMKMWHKGFYIRYSGDTLQLGVPFIAREEDLDGVINALAESILEVANGQ</sequence>
<protein>
    <submittedName>
        <fullName evidence="7">Aspartate aminotransferase family protein</fullName>
    </submittedName>
</protein>
<proteinExistence type="inferred from homology"/>
<evidence type="ECO:0000256" key="2">
    <source>
        <dbReference type="ARBA" id="ARBA00008954"/>
    </source>
</evidence>
<dbReference type="Gene3D" id="3.90.1150.10">
    <property type="entry name" value="Aspartate Aminotransferase, domain 1"/>
    <property type="match status" value="1"/>
</dbReference>
<evidence type="ECO:0000256" key="1">
    <source>
        <dbReference type="ARBA" id="ARBA00001933"/>
    </source>
</evidence>
<evidence type="ECO:0000256" key="5">
    <source>
        <dbReference type="ARBA" id="ARBA00022898"/>
    </source>
</evidence>
<dbReference type="PIRSF" id="PIRSF000521">
    <property type="entry name" value="Transaminase_4ab_Lys_Orn"/>
    <property type="match status" value="1"/>
</dbReference>
<evidence type="ECO:0000313" key="8">
    <source>
        <dbReference type="Proteomes" id="UP001139028"/>
    </source>
</evidence>
<dbReference type="GO" id="GO:0009102">
    <property type="term" value="P:biotin biosynthetic process"/>
    <property type="evidence" value="ECO:0007669"/>
    <property type="project" value="TreeGrafter"/>
</dbReference>
<dbReference type="EMBL" id="JALBWM010000080">
    <property type="protein sequence ID" value="MCO1335762.1"/>
    <property type="molecule type" value="Genomic_DNA"/>
</dbReference>
<dbReference type="CDD" id="cd00610">
    <property type="entry name" value="OAT_like"/>
    <property type="match status" value="1"/>
</dbReference>
<accession>A0A9X2EP16</accession>
<dbReference type="InterPro" id="IPR015421">
    <property type="entry name" value="PyrdxlP-dep_Trfase_major"/>
</dbReference>
<evidence type="ECO:0000256" key="4">
    <source>
        <dbReference type="ARBA" id="ARBA00022679"/>
    </source>
</evidence>
<dbReference type="GO" id="GO:0030170">
    <property type="term" value="F:pyridoxal phosphate binding"/>
    <property type="evidence" value="ECO:0007669"/>
    <property type="project" value="InterPro"/>
</dbReference>
<dbReference type="PANTHER" id="PTHR42684">
    <property type="entry name" value="ADENOSYLMETHIONINE-8-AMINO-7-OXONONANOATE AMINOTRANSFERASE"/>
    <property type="match status" value="1"/>
</dbReference>
<keyword evidence="4" id="KW-0808">Transferase</keyword>
<reference evidence="7" key="1">
    <citation type="journal article" date="2022" name="Arch. Microbiol.">
        <title>Microbulbifer okhotskensis sp. nov., isolated from a deep bottom sediment of the Okhotsk Sea.</title>
        <authorList>
            <person name="Romanenko L."/>
            <person name="Kurilenko V."/>
            <person name="Otstavnykh N."/>
            <person name="Velansky P."/>
            <person name="Isaeva M."/>
            <person name="Mikhailov V."/>
        </authorList>
    </citation>
    <scope>NUCLEOTIDE SEQUENCE</scope>
    <source>
        <strain evidence="7">OS29</strain>
    </source>
</reference>
<dbReference type="Gene3D" id="3.40.640.10">
    <property type="entry name" value="Type I PLP-dependent aspartate aminotransferase-like (Major domain)"/>
    <property type="match status" value="1"/>
</dbReference>
<keyword evidence="8" id="KW-1185">Reference proteome</keyword>
<comment type="cofactor">
    <cofactor evidence="1">
        <name>pyridoxal 5'-phosphate</name>
        <dbReference type="ChEBI" id="CHEBI:597326"/>
    </cofactor>
</comment>
<dbReference type="RefSeq" id="WP_252470768.1">
    <property type="nucleotide sequence ID" value="NZ_JALBWM010000080.1"/>
</dbReference>
<gene>
    <name evidence="7" type="ORF">MO867_15605</name>
</gene>
<dbReference type="PROSITE" id="PS00600">
    <property type="entry name" value="AA_TRANSFER_CLASS_3"/>
    <property type="match status" value="1"/>
</dbReference>
<dbReference type="Pfam" id="PF00202">
    <property type="entry name" value="Aminotran_3"/>
    <property type="match status" value="1"/>
</dbReference>
<evidence type="ECO:0000256" key="3">
    <source>
        <dbReference type="ARBA" id="ARBA00022576"/>
    </source>
</evidence>
<dbReference type="InterPro" id="IPR015422">
    <property type="entry name" value="PyrdxlP-dep_Trfase_small"/>
</dbReference>
<organism evidence="7 8">
    <name type="scientific">Microbulbifer okhotskensis</name>
    <dbReference type="NCBI Taxonomy" id="2926617"/>
    <lineage>
        <taxon>Bacteria</taxon>
        <taxon>Pseudomonadati</taxon>
        <taxon>Pseudomonadota</taxon>
        <taxon>Gammaproteobacteria</taxon>
        <taxon>Cellvibrionales</taxon>
        <taxon>Microbulbiferaceae</taxon>
        <taxon>Microbulbifer</taxon>
    </lineage>
</organism>
<name>A0A9X2EP16_9GAMM</name>
<dbReference type="Proteomes" id="UP001139028">
    <property type="component" value="Unassembled WGS sequence"/>
</dbReference>
<dbReference type="InterPro" id="IPR005814">
    <property type="entry name" value="Aminotrans_3"/>
</dbReference>
<evidence type="ECO:0000313" key="7">
    <source>
        <dbReference type="EMBL" id="MCO1335762.1"/>
    </source>
</evidence>
<dbReference type="AlphaFoldDB" id="A0A9X2EP16"/>
<dbReference type="GO" id="GO:0004015">
    <property type="term" value="F:adenosylmethionine-8-amino-7-oxononanoate transaminase activity"/>
    <property type="evidence" value="ECO:0007669"/>
    <property type="project" value="TreeGrafter"/>
</dbReference>
<dbReference type="InterPro" id="IPR015424">
    <property type="entry name" value="PyrdxlP-dep_Trfase"/>
</dbReference>